<organism evidence="1">
    <name type="scientific">viral metagenome</name>
    <dbReference type="NCBI Taxonomy" id="1070528"/>
    <lineage>
        <taxon>unclassified sequences</taxon>
        <taxon>metagenomes</taxon>
        <taxon>organismal metagenomes</taxon>
    </lineage>
</organism>
<evidence type="ECO:0000313" key="1">
    <source>
        <dbReference type="EMBL" id="QHU04290.1"/>
    </source>
</evidence>
<accession>A0A6C0JHI4</accession>
<name>A0A6C0JHI4_9ZZZZ</name>
<dbReference type="EMBL" id="MN740395">
    <property type="protein sequence ID" value="QHU04290.1"/>
    <property type="molecule type" value="Genomic_DNA"/>
</dbReference>
<proteinExistence type="predicted"/>
<sequence>MRKYVKHMNQNKELIEIVKNGTYNKNSSV</sequence>
<dbReference type="AlphaFoldDB" id="A0A6C0JHI4"/>
<protein>
    <submittedName>
        <fullName evidence="1">Uncharacterized protein</fullName>
    </submittedName>
</protein>
<reference evidence="1" key="1">
    <citation type="journal article" date="2020" name="Nature">
        <title>Giant virus diversity and host interactions through global metagenomics.</title>
        <authorList>
            <person name="Schulz F."/>
            <person name="Roux S."/>
            <person name="Paez-Espino D."/>
            <person name="Jungbluth S."/>
            <person name="Walsh D.A."/>
            <person name="Denef V.J."/>
            <person name="McMahon K.D."/>
            <person name="Konstantinidis K.T."/>
            <person name="Eloe-Fadrosh E.A."/>
            <person name="Kyrpides N.C."/>
            <person name="Woyke T."/>
        </authorList>
    </citation>
    <scope>NUCLEOTIDE SEQUENCE</scope>
    <source>
        <strain evidence="1">GVMAG-M-3300027708-39</strain>
    </source>
</reference>